<dbReference type="InterPro" id="IPR000198">
    <property type="entry name" value="RhoGAP_dom"/>
</dbReference>
<dbReference type="PANTHER" id="PTHR23177:SF35">
    <property type="entry name" value="RHO GTPASE-ACTIVATING PROTEIN GACA"/>
    <property type="match status" value="1"/>
</dbReference>
<dbReference type="PROSITE" id="PS50238">
    <property type="entry name" value="RHOGAP"/>
    <property type="match status" value="1"/>
</dbReference>
<dbReference type="SUPFAM" id="SSF48350">
    <property type="entry name" value="GTPase activation domain, GAP"/>
    <property type="match status" value="1"/>
</dbReference>
<feature type="domain" description="Rho-GAP" evidence="4">
    <location>
        <begin position="117"/>
        <end position="329"/>
    </location>
</feature>
<feature type="non-terminal residue" evidence="5">
    <location>
        <position position="1"/>
    </location>
</feature>
<evidence type="ECO:0000256" key="3">
    <source>
        <dbReference type="SAM" id="Phobius"/>
    </source>
</evidence>
<comment type="caution">
    <text evidence="5">The sequence shown here is derived from an EMBL/GenBank/DDBJ whole genome shotgun (WGS) entry which is preliminary data.</text>
</comment>
<reference evidence="5 6" key="1">
    <citation type="journal article" date="2013" name="Curr. Biol.">
        <title>The Genome of the Foraminiferan Reticulomyxa filosa.</title>
        <authorList>
            <person name="Glockner G."/>
            <person name="Hulsmann N."/>
            <person name="Schleicher M."/>
            <person name="Noegel A.A."/>
            <person name="Eichinger L."/>
            <person name="Gallinger C."/>
            <person name="Pawlowski J."/>
            <person name="Sierra R."/>
            <person name="Euteneuer U."/>
            <person name="Pillet L."/>
            <person name="Moustafa A."/>
            <person name="Platzer M."/>
            <person name="Groth M."/>
            <person name="Szafranski K."/>
            <person name="Schliwa M."/>
        </authorList>
    </citation>
    <scope>NUCLEOTIDE SEQUENCE [LARGE SCALE GENOMIC DNA]</scope>
</reference>
<dbReference type="Proteomes" id="UP000023152">
    <property type="component" value="Unassembled WGS sequence"/>
</dbReference>
<feature type="region of interest" description="Disordered" evidence="2">
    <location>
        <begin position="31"/>
        <end position="50"/>
    </location>
</feature>
<keyword evidence="1" id="KW-0343">GTPase activation</keyword>
<evidence type="ECO:0000313" key="5">
    <source>
        <dbReference type="EMBL" id="ETO20880.1"/>
    </source>
</evidence>
<dbReference type="AlphaFoldDB" id="X6N3P5"/>
<dbReference type="InterPro" id="IPR008936">
    <property type="entry name" value="Rho_GTPase_activation_prot"/>
</dbReference>
<dbReference type="GO" id="GO:0007165">
    <property type="term" value="P:signal transduction"/>
    <property type="evidence" value="ECO:0007669"/>
    <property type="project" value="InterPro"/>
</dbReference>
<keyword evidence="3" id="KW-0812">Transmembrane</keyword>
<dbReference type="Pfam" id="PF00620">
    <property type="entry name" value="RhoGAP"/>
    <property type="match status" value="1"/>
</dbReference>
<evidence type="ECO:0000256" key="2">
    <source>
        <dbReference type="SAM" id="MobiDB-lite"/>
    </source>
</evidence>
<evidence type="ECO:0000256" key="1">
    <source>
        <dbReference type="ARBA" id="ARBA00022468"/>
    </source>
</evidence>
<dbReference type="Gene3D" id="3.90.810.10">
    <property type="entry name" value="CRIB domain"/>
    <property type="match status" value="1"/>
</dbReference>
<evidence type="ECO:0000313" key="6">
    <source>
        <dbReference type="Proteomes" id="UP000023152"/>
    </source>
</evidence>
<protein>
    <submittedName>
        <fullName evidence="5">RhoGAP domain-containing protein</fullName>
    </submittedName>
</protein>
<dbReference type="InterPro" id="IPR044785">
    <property type="entry name" value="RopGAP1-5"/>
</dbReference>
<dbReference type="GO" id="GO:0005096">
    <property type="term" value="F:GTPase activator activity"/>
    <property type="evidence" value="ECO:0007669"/>
    <property type="project" value="UniProtKB-KW"/>
</dbReference>
<sequence>GEIKPLSPVRAVVNGFQFEAKKKMSVADLNQPDYHLNSNQTKSAPKGTPKLGKLTVLAAKPQKFKKQDDKISDVTFVERTVQVTYDKDEGVFHGLPKEWEELLNKQFGVSPKHIPGVKLPQYSAKIPKVLVILKEKLVEANGYQQVGIFRLAPDARDNNAIKSSIDSGKFEMNSQQADVNVYANLIKVWFRDLPDPLLSCVAPERVEMASKESDVVKIISDFPEPHKSIFLWLCDMCVECACYESVNKMGPKVYIYIYICIYTYMYMYIYVNFSLRKSCDQFLYTTLQNLAIVIGPNLFNTEKFENPMKAMTYSAKVVEFFEKAIKWRQATTDKSI</sequence>
<gene>
    <name evidence="5" type="ORF">RFI_16329</name>
</gene>
<feature type="transmembrane region" description="Helical" evidence="3">
    <location>
        <begin position="253"/>
        <end position="271"/>
    </location>
</feature>
<keyword evidence="3" id="KW-0472">Membrane</keyword>
<dbReference type="CDD" id="cd00159">
    <property type="entry name" value="RhoGAP"/>
    <property type="match status" value="1"/>
</dbReference>
<dbReference type="OrthoDB" id="5856794at2759"/>
<proteinExistence type="predicted"/>
<evidence type="ECO:0000259" key="4">
    <source>
        <dbReference type="PROSITE" id="PS50238"/>
    </source>
</evidence>
<keyword evidence="6" id="KW-1185">Reference proteome</keyword>
<dbReference type="SMART" id="SM00324">
    <property type="entry name" value="RhoGAP"/>
    <property type="match status" value="1"/>
</dbReference>
<accession>X6N3P5</accession>
<dbReference type="Gene3D" id="1.10.555.10">
    <property type="entry name" value="Rho GTPase activation protein"/>
    <property type="match status" value="1"/>
</dbReference>
<name>X6N3P5_RETFI</name>
<keyword evidence="3" id="KW-1133">Transmembrane helix</keyword>
<dbReference type="PANTHER" id="PTHR23177">
    <property type="entry name" value="MKIAA1688 PROTEIN"/>
    <property type="match status" value="1"/>
</dbReference>
<dbReference type="EMBL" id="ASPP01012162">
    <property type="protein sequence ID" value="ETO20880.1"/>
    <property type="molecule type" value="Genomic_DNA"/>
</dbReference>
<organism evidence="5 6">
    <name type="scientific">Reticulomyxa filosa</name>
    <dbReference type="NCBI Taxonomy" id="46433"/>
    <lineage>
        <taxon>Eukaryota</taxon>
        <taxon>Sar</taxon>
        <taxon>Rhizaria</taxon>
        <taxon>Retaria</taxon>
        <taxon>Foraminifera</taxon>
        <taxon>Monothalamids</taxon>
        <taxon>Reticulomyxidae</taxon>
        <taxon>Reticulomyxa</taxon>
    </lineage>
</organism>
<dbReference type="InterPro" id="IPR036936">
    <property type="entry name" value="CRIB_dom_sf"/>
</dbReference>